<dbReference type="InterPro" id="IPR006059">
    <property type="entry name" value="SBP"/>
</dbReference>
<accession>A0ABY8JD28</accession>
<protein>
    <submittedName>
        <fullName evidence="2">Extracellular solute-binding protein</fullName>
    </submittedName>
</protein>
<dbReference type="Proteomes" id="UP001221546">
    <property type="component" value="Chromosome"/>
</dbReference>
<gene>
    <name evidence="2" type="ORF">QA636_34965</name>
</gene>
<dbReference type="SUPFAM" id="SSF53850">
    <property type="entry name" value="Periplasmic binding protein-like II"/>
    <property type="match status" value="1"/>
</dbReference>
<evidence type="ECO:0000256" key="1">
    <source>
        <dbReference type="ARBA" id="ARBA00022764"/>
    </source>
</evidence>
<evidence type="ECO:0000313" key="3">
    <source>
        <dbReference type="Proteomes" id="UP001221546"/>
    </source>
</evidence>
<sequence>MNSLFDTRYASQPFPRTGPDFWNVKEFPGPRGLDGGLGYRPMVFALIADGVAHRDIWPLSDSKVDRALKKLDEIKPYITKWWLAGEEPIQLLINREYALTSAPDGRALAAIKRGISLRMVGRRYYRAKLLDCS</sequence>
<dbReference type="Pfam" id="PF13416">
    <property type="entry name" value="SBP_bac_8"/>
    <property type="match status" value="1"/>
</dbReference>
<organism evidence="2 3">
    <name type="scientific">Bradyrhizobium brasilense</name>
    <dbReference type="NCBI Taxonomy" id="1419277"/>
    <lineage>
        <taxon>Bacteria</taxon>
        <taxon>Pseudomonadati</taxon>
        <taxon>Pseudomonadota</taxon>
        <taxon>Alphaproteobacteria</taxon>
        <taxon>Hyphomicrobiales</taxon>
        <taxon>Nitrobacteraceae</taxon>
        <taxon>Bradyrhizobium</taxon>
    </lineage>
</organism>
<keyword evidence="3" id="KW-1185">Reference proteome</keyword>
<evidence type="ECO:0000313" key="2">
    <source>
        <dbReference type="EMBL" id="WFU62614.1"/>
    </source>
</evidence>
<dbReference type="Gene3D" id="3.40.190.10">
    <property type="entry name" value="Periplasmic binding protein-like II"/>
    <property type="match status" value="1"/>
</dbReference>
<reference evidence="2 3" key="1">
    <citation type="submission" date="2023-04" db="EMBL/GenBank/DDBJ databases">
        <title>Australian commercial rhizobial inoculants.</title>
        <authorList>
            <person name="Kohlmeier M.G."/>
            <person name="O'Hara G.W."/>
            <person name="Colombi E."/>
            <person name="Ramsay J.P."/>
            <person name="Terpolilli J."/>
        </authorList>
    </citation>
    <scope>NUCLEOTIDE SEQUENCE [LARGE SCALE GENOMIC DNA]</scope>
    <source>
        <strain evidence="2 3">CB627</strain>
    </source>
</reference>
<proteinExistence type="predicted"/>
<name>A0ABY8JD28_9BRAD</name>
<keyword evidence="1" id="KW-0574">Periplasm</keyword>
<dbReference type="RefSeq" id="WP_310885273.1">
    <property type="nucleotide sequence ID" value="NZ_CP121646.1"/>
</dbReference>
<dbReference type="EMBL" id="CP121646">
    <property type="protein sequence ID" value="WFU62614.1"/>
    <property type="molecule type" value="Genomic_DNA"/>
</dbReference>